<evidence type="ECO:0000313" key="3">
    <source>
        <dbReference type="EMBL" id="KAH7074188.1"/>
    </source>
</evidence>
<evidence type="ECO:0000313" key="4">
    <source>
        <dbReference type="Proteomes" id="UP000813461"/>
    </source>
</evidence>
<proteinExistence type="predicted"/>
<feature type="compositionally biased region" description="Polar residues" evidence="1">
    <location>
        <begin position="19"/>
        <end position="31"/>
    </location>
</feature>
<feature type="compositionally biased region" description="Polar residues" evidence="1">
    <location>
        <begin position="150"/>
        <end position="160"/>
    </location>
</feature>
<evidence type="ECO:0000256" key="1">
    <source>
        <dbReference type="SAM" id="MobiDB-lite"/>
    </source>
</evidence>
<comment type="caution">
    <text evidence="3">The sequence shown here is derived from an EMBL/GenBank/DDBJ whole genome shotgun (WGS) entry which is preliminary data.</text>
</comment>
<feature type="region of interest" description="Disordered" evidence="1">
    <location>
        <begin position="138"/>
        <end position="160"/>
    </location>
</feature>
<feature type="transmembrane region" description="Helical" evidence="2">
    <location>
        <begin position="383"/>
        <end position="403"/>
    </location>
</feature>
<dbReference type="OrthoDB" id="3797732at2759"/>
<feature type="compositionally biased region" description="Basic and acidic residues" evidence="1">
    <location>
        <begin position="1"/>
        <end position="17"/>
    </location>
</feature>
<keyword evidence="4" id="KW-1185">Reference proteome</keyword>
<dbReference type="Proteomes" id="UP000813461">
    <property type="component" value="Unassembled WGS sequence"/>
</dbReference>
<reference evidence="3" key="1">
    <citation type="journal article" date="2021" name="Nat. Commun.">
        <title>Genetic determinants of endophytism in the Arabidopsis root mycobiome.</title>
        <authorList>
            <person name="Mesny F."/>
            <person name="Miyauchi S."/>
            <person name="Thiergart T."/>
            <person name="Pickel B."/>
            <person name="Atanasova L."/>
            <person name="Karlsson M."/>
            <person name="Huettel B."/>
            <person name="Barry K.W."/>
            <person name="Haridas S."/>
            <person name="Chen C."/>
            <person name="Bauer D."/>
            <person name="Andreopoulos W."/>
            <person name="Pangilinan J."/>
            <person name="LaButti K."/>
            <person name="Riley R."/>
            <person name="Lipzen A."/>
            <person name="Clum A."/>
            <person name="Drula E."/>
            <person name="Henrissat B."/>
            <person name="Kohler A."/>
            <person name="Grigoriev I.V."/>
            <person name="Martin F.M."/>
            <person name="Hacquard S."/>
        </authorList>
    </citation>
    <scope>NUCLEOTIDE SEQUENCE</scope>
    <source>
        <strain evidence="3">MPI-SDFR-AT-0120</strain>
    </source>
</reference>
<feature type="compositionally biased region" description="Low complexity" evidence="1">
    <location>
        <begin position="38"/>
        <end position="51"/>
    </location>
</feature>
<keyword evidence="2" id="KW-0472">Membrane</keyword>
<organism evidence="3 4">
    <name type="scientific">Paraphoma chrysanthemicola</name>
    <dbReference type="NCBI Taxonomy" id="798071"/>
    <lineage>
        <taxon>Eukaryota</taxon>
        <taxon>Fungi</taxon>
        <taxon>Dikarya</taxon>
        <taxon>Ascomycota</taxon>
        <taxon>Pezizomycotina</taxon>
        <taxon>Dothideomycetes</taxon>
        <taxon>Pleosporomycetidae</taxon>
        <taxon>Pleosporales</taxon>
        <taxon>Pleosporineae</taxon>
        <taxon>Phaeosphaeriaceae</taxon>
        <taxon>Paraphoma</taxon>
    </lineage>
</organism>
<feature type="transmembrane region" description="Helical" evidence="2">
    <location>
        <begin position="409"/>
        <end position="429"/>
    </location>
</feature>
<feature type="region of interest" description="Disordered" evidence="1">
    <location>
        <begin position="264"/>
        <end position="288"/>
    </location>
</feature>
<name>A0A8K0VTJ1_9PLEO</name>
<dbReference type="AlphaFoldDB" id="A0A8K0VTJ1"/>
<gene>
    <name evidence="3" type="ORF">FB567DRAFT_553668</name>
</gene>
<keyword evidence="2" id="KW-0812">Transmembrane</keyword>
<protein>
    <submittedName>
        <fullName evidence="3">Uncharacterized protein</fullName>
    </submittedName>
</protein>
<feature type="compositionally biased region" description="Basic and acidic residues" evidence="1">
    <location>
        <begin position="138"/>
        <end position="148"/>
    </location>
</feature>
<keyword evidence="2" id="KW-1133">Transmembrane helix</keyword>
<evidence type="ECO:0000256" key="2">
    <source>
        <dbReference type="SAM" id="Phobius"/>
    </source>
</evidence>
<accession>A0A8K0VTJ1</accession>
<feature type="region of interest" description="Disordered" evidence="1">
    <location>
        <begin position="1"/>
        <end position="85"/>
    </location>
</feature>
<dbReference type="EMBL" id="JAGMVJ010000021">
    <property type="protein sequence ID" value="KAH7074188.1"/>
    <property type="molecule type" value="Genomic_DNA"/>
</dbReference>
<sequence>MTPEHPRKSGRLRDIFKRSSASPQVTTTPNKSPEERQSSSQASPTSPLSPTIKPGFEQVGLLPSQRSSLLDATKDLETHGGGHLAEVLARQEEELRTVGVPQILGTDLDVNAAPHADETVKNGHKNKRAAEQAFTDALHKHQDDHAESEPSVTEGHNSPIQEPDFALFSLFATNPADKQSARFQPQVEAVNDSDSDEVKEFTFPKTLAKPCFDFSAASGTGGGMFNPACRGGPKTHPFGKGLRRNKQSVGEARNQPISDIFSYGIGGDSDNYSDDEEEEPANRRSSLASNIFDNRDPLSQDIREYVCSKIAEALVAHEGKNAGKRNNVDAAGGIANEPFRFSMHIDVTGNKSHTGNAEIESSEVAPETTFGEHRIGCFEIGHAVLAVSTRAFVALLYSFILVVAGIRGFTFLMAAIADILYVVAIYVVVMRQLGYLQEARDFHADVIAAPVYSCAMQMGEVGKIALQRALRAVVLVIVEALQDSADGD</sequence>